<reference evidence="3" key="1">
    <citation type="journal article" date="2018" name="Front. Microbiol.">
        <title>Genome-Based Analysis Reveals the Taxonomy and Diversity of the Family Idiomarinaceae.</title>
        <authorList>
            <person name="Liu Y."/>
            <person name="Lai Q."/>
            <person name="Shao Z."/>
        </authorList>
    </citation>
    <scope>NUCLEOTIDE SEQUENCE [LARGE SCALE GENOMIC DNA]</scope>
    <source>
        <strain evidence="3">F23</strain>
    </source>
</reference>
<dbReference type="RefSeq" id="WP_110574107.1">
    <property type="nucleotide sequence ID" value="NZ_PIPV01000004.1"/>
</dbReference>
<feature type="domain" description="Flagellar Assembly Protein A N-terminal region" evidence="1">
    <location>
        <begin position="88"/>
        <end position="264"/>
    </location>
</feature>
<evidence type="ECO:0000259" key="1">
    <source>
        <dbReference type="Pfam" id="PF20250"/>
    </source>
</evidence>
<dbReference type="InterPro" id="IPR046865">
    <property type="entry name" value="FapA_b_solenoid"/>
</dbReference>
<sequence>MAESDKAIQFERSGEDIYVSISKSTDGITAGKIKTAFEMSRFADAVPVNDDPFALIATNFLQWQKREDVSSQRYNERVATVQDAQLFIVISDDQMTATVSCDAARGGEPIHRQDILEALKAAGVVAGIKRKMVDKIINHSLKVASGGHFEATIARGVTAKNGKNAWFERLVDDARQRVLRPQARDDGTVDMRDLGEQVTVLEGEPLLRKHPPTRGRHGCTVKGNVIEAFDGVDAEMIAGEGTRRSDEDDAVIVADRTGMPWFTHNSANVDDILTLKSVDVATGHVKFKGSVIVTGNVTEGMHVECTGDITVAGYVDSAQLRAGGSITVRKGCIGRISSEDEQRLQADETYIPHLSSKMVAGASIWCAYAQYAYLECKQTLTIDRQLTHCHIRTAGESFIGGTESTARGKIIGGTFETCADVSAGQLGARAGTLTRFLLSAPAPQLSDQSTLTRLYKQLRAITGTLKRIKLGLERCDSLANDEQQKSLKQSLRSAAKTELAAMQGVQNDLKVMRASLKNHPTLRIVAAKEVFPGVRLEYNEKKLRIKEHRGGTLLLLKDHELRMDILR</sequence>
<dbReference type="InterPro" id="IPR005646">
    <property type="entry name" value="FapA"/>
</dbReference>
<organism evidence="2 3">
    <name type="scientific">Idiomarina fontislapidosi</name>
    <dbReference type="NCBI Taxonomy" id="263723"/>
    <lineage>
        <taxon>Bacteria</taxon>
        <taxon>Pseudomonadati</taxon>
        <taxon>Pseudomonadota</taxon>
        <taxon>Gammaproteobacteria</taxon>
        <taxon>Alteromonadales</taxon>
        <taxon>Idiomarinaceae</taxon>
        <taxon>Idiomarina</taxon>
    </lineage>
</organism>
<accession>A0A432Y293</accession>
<dbReference type="Pfam" id="PF20250">
    <property type="entry name" value="FapA_N"/>
    <property type="match status" value="1"/>
</dbReference>
<name>A0A432Y293_9GAMM</name>
<dbReference type="PANTHER" id="PTHR38032:SF1">
    <property type="entry name" value="RNA-BINDING PROTEIN KHPB N-TERMINAL DOMAIN-CONTAINING PROTEIN"/>
    <property type="match status" value="1"/>
</dbReference>
<dbReference type="PANTHER" id="PTHR38032">
    <property type="entry name" value="POLYMERASE-RELATED"/>
    <property type="match status" value="1"/>
</dbReference>
<protein>
    <submittedName>
        <fullName evidence="2">DUF342 domain-containing protein</fullName>
    </submittedName>
</protein>
<evidence type="ECO:0000313" key="2">
    <source>
        <dbReference type="EMBL" id="RUO55064.1"/>
    </source>
</evidence>
<dbReference type="AlphaFoldDB" id="A0A432Y293"/>
<proteinExistence type="predicted"/>
<evidence type="ECO:0000313" key="3">
    <source>
        <dbReference type="Proteomes" id="UP000287330"/>
    </source>
</evidence>
<dbReference type="OrthoDB" id="5807941at2"/>
<comment type="caution">
    <text evidence="2">The sequence shown here is derived from an EMBL/GenBank/DDBJ whole genome shotgun (WGS) entry which is preliminary data.</text>
</comment>
<dbReference type="InterPro" id="IPR046866">
    <property type="entry name" value="FapA_N"/>
</dbReference>
<dbReference type="Proteomes" id="UP000287330">
    <property type="component" value="Unassembled WGS sequence"/>
</dbReference>
<gene>
    <name evidence="2" type="ORF">CWE25_06695</name>
</gene>
<dbReference type="Pfam" id="PF03961">
    <property type="entry name" value="FapA"/>
    <property type="match status" value="1"/>
</dbReference>
<keyword evidence="3" id="KW-1185">Reference proteome</keyword>
<dbReference type="EMBL" id="PIPV01000004">
    <property type="protein sequence ID" value="RUO55064.1"/>
    <property type="molecule type" value="Genomic_DNA"/>
</dbReference>